<reference evidence="3" key="1">
    <citation type="journal article" date="2020" name="Stud. Mycol.">
        <title>101 Dothideomycetes genomes: a test case for predicting lifestyles and emergence of pathogens.</title>
        <authorList>
            <person name="Haridas S."/>
            <person name="Albert R."/>
            <person name="Binder M."/>
            <person name="Bloem J."/>
            <person name="Labutti K."/>
            <person name="Salamov A."/>
            <person name="Andreopoulos B."/>
            <person name="Baker S."/>
            <person name="Barry K."/>
            <person name="Bills G."/>
            <person name="Bluhm B."/>
            <person name="Cannon C."/>
            <person name="Castanera R."/>
            <person name="Culley D."/>
            <person name="Daum C."/>
            <person name="Ezra D."/>
            <person name="Gonzalez J."/>
            <person name="Henrissat B."/>
            <person name="Kuo A."/>
            <person name="Liang C."/>
            <person name="Lipzen A."/>
            <person name="Lutzoni F."/>
            <person name="Magnuson J."/>
            <person name="Mondo S."/>
            <person name="Nolan M."/>
            <person name="Ohm R."/>
            <person name="Pangilinan J."/>
            <person name="Park H.-J."/>
            <person name="Ramirez L."/>
            <person name="Alfaro M."/>
            <person name="Sun H."/>
            <person name="Tritt A."/>
            <person name="Yoshinaga Y."/>
            <person name="Zwiers L.-H."/>
            <person name="Turgeon B."/>
            <person name="Goodwin S."/>
            <person name="Spatafora J."/>
            <person name="Crous P."/>
            <person name="Grigoriev I."/>
        </authorList>
    </citation>
    <scope>NUCLEOTIDE SEQUENCE</scope>
    <source>
        <strain evidence="3">CBS 119687</strain>
    </source>
</reference>
<feature type="domain" description="Aminoglycoside phosphotransferase" evidence="2">
    <location>
        <begin position="92"/>
        <end position="353"/>
    </location>
</feature>
<dbReference type="AlphaFoldDB" id="A0A6A6A879"/>
<accession>A0A6A6A879</accession>
<protein>
    <recommendedName>
        <fullName evidence="2">Aminoglycoside phosphotransferase domain-containing protein</fullName>
    </recommendedName>
</protein>
<dbReference type="Gene3D" id="3.30.200.20">
    <property type="entry name" value="Phosphorylase Kinase, domain 1"/>
    <property type="match status" value="1"/>
</dbReference>
<dbReference type="Pfam" id="PF01636">
    <property type="entry name" value="APH"/>
    <property type="match status" value="1"/>
</dbReference>
<evidence type="ECO:0000313" key="4">
    <source>
        <dbReference type="Proteomes" id="UP000799771"/>
    </source>
</evidence>
<feature type="region of interest" description="Disordered" evidence="1">
    <location>
        <begin position="1"/>
        <end position="29"/>
    </location>
</feature>
<dbReference type="Gene3D" id="3.90.1200.10">
    <property type="match status" value="1"/>
</dbReference>
<dbReference type="Proteomes" id="UP000799771">
    <property type="component" value="Unassembled WGS sequence"/>
</dbReference>
<dbReference type="InterPro" id="IPR051678">
    <property type="entry name" value="AGP_Transferase"/>
</dbReference>
<evidence type="ECO:0000256" key="1">
    <source>
        <dbReference type="SAM" id="MobiDB-lite"/>
    </source>
</evidence>
<organism evidence="3 4">
    <name type="scientific">Dothidotthia symphoricarpi CBS 119687</name>
    <dbReference type="NCBI Taxonomy" id="1392245"/>
    <lineage>
        <taxon>Eukaryota</taxon>
        <taxon>Fungi</taxon>
        <taxon>Dikarya</taxon>
        <taxon>Ascomycota</taxon>
        <taxon>Pezizomycotina</taxon>
        <taxon>Dothideomycetes</taxon>
        <taxon>Pleosporomycetidae</taxon>
        <taxon>Pleosporales</taxon>
        <taxon>Dothidotthiaceae</taxon>
        <taxon>Dothidotthia</taxon>
    </lineage>
</organism>
<dbReference type="EMBL" id="ML977509">
    <property type="protein sequence ID" value="KAF2128059.1"/>
    <property type="molecule type" value="Genomic_DNA"/>
</dbReference>
<sequence length="478" mass="53970">MKKEEEEDEPPLPKPTAATAHPEDSQNSRADWAPIRAIPQPLFQQVLLEHLPATHNLTPTDISPSPPPMTEIQGGFNFIRMLDITAGPHASRYVIKIPCIGTPSRWQDADAYMLRNEVRTMLYMREKTKVPVPEVLGYSDTLSNTLGAPYTIMRASPGVPSHRIWFDGDGDDRYRPSDARAEMRRTFLRSLARAMSHLQTLEFDQAGMLDFDDSPTTPSIGPVYFWKTTDEMEGLSPQDFNTPDALVKLPVSSTSIEYHIAQLDRVWPQDDADTSPRGQRANGIRYVMEMMLYSAPLLASQKHESDSSGRETFVLRHDDLDFQNILCCPVTGEVTAIIDWDRCRAVPRCYGFAAVPCFLTYDWLPGFSPYTDCHMPWELQEYRRIYADAMVEATGAEGDGRFTFKSPIYEAYHAALYGGTRGGNTQELVCRLLREIPCTRALAEDEVLECLGEGWDQGEWKVEEEVVQLIAPEFSSIV</sequence>
<dbReference type="InterPro" id="IPR002575">
    <property type="entry name" value="Aminoglycoside_PTrfase"/>
</dbReference>
<proteinExistence type="predicted"/>
<feature type="compositionally biased region" description="Acidic residues" evidence="1">
    <location>
        <begin position="1"/>
        <end position="10"/>
    </location>
</feature>
<name>A0A6A6A879_9PLEO</name>
<dbReference type="SUPFAM" id="SSF56112">
    <property type="entry name" value="Protein kinase-like (PK-like)"/>
    <property type="match status" value="1"/>
</dbReference>
<gene>
    <name evidence="3" type="ORF">P153DRAFT_293983</name>
</gene>
<dbReference type="PANTHER" id="PTHR21310:SF51">
    <property type="entry name" value="AMINOGLYCOSIDE PHOSPHOTRANSFERASE DOMAIN-CONTAINING PROTEIN"/>
    <property type="match status" value="1"/>
</dbReference>
<dbReference type="GeneID" id="54404360"/>
<dbReference type="InterPro" id="IPR011009">
    <property type="entry name" value="Kinase-like_dom_sf"/>
</dbReference>
<dbReference type="OrthoDB" id="10003767at2759"/>
<dbReference type="PANTHER" id="PTHR21310">
    <property type="entry name" value="AMINOGLYCOSIDE PHOSPHOTRANSFERASE-RELATED-RELATED"/>
    <property type="match status" value="1"/>
</dbReference>
<keyword evidence="4" id="KW-1185">Reference proteome</keyword>
<evidence type="ECO:0000313" key="3">
    <source>
        <dbReference type="EMBL" id="KAF2128059.1"/>
    </source>
</evidence>
<evidence type="ECO:0000259" key="2">
    <source>
        <dbReference type="Pfam" id="PF01636"/>
    </source>
</evidence>
<dbReference type="RefSeq" id="XP_033522448.1">
    <property type="nucleotide sequence ID" value="XM_033663928.1"/>
</dbReference>